<dbReference type="GO" id="GO:0016787">
    <property type="term" value="F:hydrolase activity"/>
    <property type="evidence" value="ECO:0007669"/>
    <property type="project" value="UniProtKB-KW"/>
</dbReference>
<dbReference type="InterPro" id="IPR029058">
    <property type="entry name" value="AB_hydrolase_fold"/>
</dbReference>
<comment type="caution">
    <text evidence="4">The sequence shown here is derived from an EMBL/GenBank/DDBJ whole genome shotgun (WGS) entry which is preliminary data.</text>
</comment>
<dbReference type="Pfam" id="PF08386">
    <property type="entry name" value="Abhydrolase_4"/>
    <property type="match status" value="1"/>
</dbReference>
<feature type="domain" description="Peptidase S33 tripeptidyl aminopeptidase-like C-terminal" evidence="2">
    <location>
        <begin position="230"/>
        <end position="287"/>
    </location>
</feature>
<sequence>MKTQTTYIDAGIQDTSRPAERPPKTNWKMEVVKKGLFTLQHIAPEKTSEIIWHYFSKPGKVKFTSAQQELVENTTARKVNYGKHKVVTYQWGDTGPKVLLCHGWRSKAADFRRMIESLVQAGYVVEGIDMTAHGQSEGTHTALPEFRDILKDHYLANGPYEALIGHSLGGLAAGILSSEISPALQPKQLFVLSSPPFVRYFFHDTIRELGYKDSVYEEMCKLVEKNYAQPVEYFDLRDKAEKLQNINVHLIYDHQDHIVPYQRGEELREAFPNAHFVQTKGLGHYKIIAFPEVISYIRGQLDAQREQKKASL</sequence>
<evidence type="ECO:0000259" key="3">
    <source>
        <dbReference type="Pfam" id="PF12146"/>
    </source>
</evidence>
<feature type="region of interest" description="Disordered" evidence="1">
    <location>
        <begin position="1"/>
        <end position="23"/>
    </location>
</feature>
<evidence type="ECO:0000313" key="5">
    <source>
        <dbReference type="Proteomes" id="UP001610063"/>
    </source>
</evidence>
<dbReference type="SUPFAM" id="SSF53474">
    <property type="entry name" value="alpha/beta-Hydrolases"/>
    <property type="match status" value="1"/>
</dbReference>
<dbReference type="InterPro" id="IPR013595">
    <property type="entry name" value="Pept_S33_TAP-like_C"/>
</dbReference>
<keyword evidence="4" id="KW-0378">Hydrolase</keyword>
<evidence type="ECO:0000259" key="2">
    <source>
        <dbReference type="Pfam" id="PF08386"/>
    </source>
</evidence>
<dbReference type="InterPro" id="IPR022742">
    <property type="entry name" value="Hydrolase_4"/>
</dbReference>
<dbReference type="EMBL" id="JBIPKE010000020">
    <property type="protein sequence ID" value="MFH6985419.1"/>
    <property type="molecule type" value="Genomic_DNA"/>
</dbReference>
<dbReference type="RefSeq" id="WP_159581080.1">
    <property type="nucleotide sequence ID" value="NZ_JBIPKE010000020.1"/>
</dbReference>
<organism evidence="4 5">
    <name type="scientific">Marinoscillum luteum</name>
    <dbReference type="NCBI Taxonomy" id="861051"/>
    <lineage>
        <taxon>Bacteria</taxon>
        <taxon>Pseudomonadati</taxon>
        <taxon>Bacteroidota</taxon>
        <taxon>Cytophagia</taxon>
        <taxon>Cytophagales</taxon>
        <taxon>Reichenbachiellaceae</taxon>
        <taxon>Marinoscillum</taxon>
    </lineage>
</organism>
<gene>
    <name evidence="4" type="ORF">ACHKAR_18345</name>
</gene>
<proteinExistence type="predicted"/>
<evidence type="ECO:0000256" key="1">
    <source>
        <dbReference type="SAM" id="MobiDB-lite"/>
    </source>
</evidence>
<keyword evidence="5" id="KW-1185">Reference proteome</keyword>
<dbReference type="Proteomes" id="UP001610063">
    <property type="component" value="Unassembled WGS sequence"/>
</dbReference>
<protein>
    <submittedName>
        <fullName evidence="4">Alpha/beta fold hydrolase</fullName>
    </submittedName>
</protein>
<dbReference type="Pfam" id="PF12146">
    <property type="entry name" value="Hydrolase_4"/>
    <property type="match status" value="1"/>
</dbReference>
<dbReference type="PANTHER" id="PTHR43798">
    <property type="entry name" value="MONOACYLGLYCEROL LIPASE"/>
    <property type="match status" value="1"/>
</dbReference>
<dbReference type="InterPro" id="IPR050266">
    <property type="entry name" value="AB_hydrolase_sf"/>
</dbReference>
<name>A0ABW7NFC0_9BACT</name>
<dbReference type="PANTHER" id="PTHR43798:SF33">
    <property type="entry name" value="HYDROLASE, PUTATIVE (AFU_ORTHOLOGUE AFUA_2G14860)-RELATED"/>
    <property type="match status" value="1"/>
</dbReference>
<reference evidence="4 5" key="1">
    <citation type="journal article" date="2013" name="Int. J. Syst. Evol. Microbiol.">
        <title>Marinoscillum luteum sp. nov., isolated from marine sediment.</title>
        <authorList>
            <person name="Cha I.T."/>
            <person name="Park S.J."/>
            <person name="Kim S.J."/>
            <person name="Kim J.G."/>
            <person name="Jung M.Y."/>
            <person name="Shin K.S."/>
            <person name="Kwon K.K."/>
            <person name="Yang S.H."/>
            <person name="Seo Y.S."/>
            <person name="Rhee S.K."/>
        </authorList>
    </citation>
    <scope>NUCLEOTIDE SEQUENCE [LARGE SCALE GENOMIC DNA]</scope>
    <source>
        <strain evidence="4 5">KCTC 23939</strain>
    </source>
</reference>
<evidence type="ECO:0000313" key="4">
    <source>
        <dbReference type="EMBL" id="MFH6985419.1"/>
    </source>
</evidence>
<feature type="domain" description="Serine aminopeptidase S33" evidence="3">
    <location>
        <begin position="97"/>
        <end position="197"/>
    </location>
</feature>
<dbReference type="Gene3D" id="3.40.50.1820">
    <property type="entry name" value="alpha/beta hydrolase"/>
    <property type="match status" value="1"/>
</dbReference>
<accession>A0ABW7NFC0</accession>